<proteinExistence type="predicted"/>
<evidence type="ECO:0000313" key="3">
    <source>
        <dbReference type="Proteomes" id="UP000318741"/>
    </source>
</evidence>
<keyword evidence="1" id="KW-1133">Transmembrane helix</keyword>
<sequence>MQVEGDPVLSGFCCCVIPLIGAAALGFVAFKLLGGGRNRRRRDW</sequence>
<dbReference type="KEGG" id="acaf:CA12_13500"/>
<evidence type="ECO:0000256" key="1">
    <source>
        <dbReference type="SAM" id="Phobius"/>
    </source>
</evidence>
<dbReference type="AlphaFoldDB" id="A0A517P7B8"/>
<gene>
    <name evidence="2" type="ORF">CA12_13500</name>
</gene>
<dbReference type="RefSeq" id="WP_261342395.1">
    <property type="nucleotide sequence ID" value="NZ_CP036265.1"/>
</dbReference>
<reference evidence="2 3" key="1">
    <citation type="submission" date="2019-02" db="EMBL/GenBank/DDBJ databases">
        <title>Deep-cultivation of Planctomycetes and their phenomic and genomic characterization uncovers novel biology.</title>
        <authorList>
            <person name="Wiegand S."/>
            <person name="Jogler M."/>
            <person name="Boedeker C."/>
            <person name="Pinto D."/>
            <person name="Vollmers J."/>
            <person name="Rivas-Marin E."/>
            <person name="Kohn T."/>
            <person name="Peeters S.H."/>
            <person name="Heuer A."/>
            <person name="Rast P."/>
            <person name="Oberbeckmann S."/>
            <person name="Bunk B."/>
            <person name="Jeske O."/>
            <person name="Meyerdierks A."/>
            <person name="Storesund J.E."/>
            <person name="Kallscheuer N."/>
            <person name="Luecker S."/>
            <person name="Lage O.M."/>
            <person name="Pohl T."/>
            <person name="Merkel B.J."/>
            <person name="Hornburger P."/>
            <person name="Mueller R.-W."/>
            <person name="Bruemmer F."/>
            <person name="Labrenz M."/>
            <person name="Spormann A.M."/>
            <person name="Op den Camp H."/>
            <person name="Overmann J."/>
            <person name="Amann R."/>
            <person name="Jetten M.S.M."/>
            <person name="Mascher T."/>
            <person name="Medema M.H."/>
            <person name="Devos D.P."/>
            <person name="Kaster A.-K."/>
            <person name="Ovreas L."/>
            <person name="Rohde M."/>
            <person name="Galperin M.Y."/>
            <person name="Jogler C."/>
        </authorList>
    </citation>
    <scope>NUCLEOTIDE SEQUENCE [LARGE SCALE GENOMIC DNA]</scope>
    <source>
        <strain evidence="2 3">CA12</strain>
    </source>
</reference>
<protein>
    <submittedName>
        <fullName evidence="2">Uncharacterized protein</fullName>
    </submittedName>
</protein>
<keyword evidence="3" id="KW-1185">Reference proteome</keyword>
<keyword evidence="1" id="KW-0472">Membrane</keyword>
<dbReference type="EMBL" id="CP036265">
    <property type="protein sequence ID" value="QDT15267.1"/>
    <property type="molecule type" value="Genomic_DNA"/>
</dbReference>
<feature type="transmembrane region" description="Helical" evidence="1">
    <location>
        <begin position="7"/>
        <end position="33"/>
    </location>
</feature>
<name>A0A517P7B8_9PLAN</name>
<evidence type="ECO:0000313" key="2">
    <source>
        <dbReference type="EMBL" id="QDT15267.1"/>
    </source>
</evidence>
<keyword evidence="1" id="KW-0812">Transmembrane</keyword>
<organism evidence="2 3">
    <name type="scientific">Alienimonas californiensis</name>
    <dbReference type="NCBI Taxonomy" id="2527989"/>
    <lineage>
        <taxon>Bacteria</taxon>
        <taxon>Pseudomonadati</taxon>
        <taxon>Planctomycetota</taxon>
        <taxon>Planctomycetia</taxon>
        <taxon>Planctomycetales</taxon>
        <taxon>Planctomycetaceae</taxon>
        <taxon>Alienimonas</taxon>
    </lineage>
</organism>
<accession>A0A517P7B8</accession>
<dbReference type="Proteomes" id="UP000318741">
    <property type="component" value="Chromosome"/>
</dbReference>